<gene>
    <name evidence="9" type="primary">LOC111009310</name>
</gene>
<dbReference type="KEGG" id="mcha:111009310"/>
<evidence type="ECO:0000256" key="2">
    <source>
        <dbReference type="ARBA" id="ARBA00008668"/>
    </source>
</evidence>
<dbReference type="Gene3D" id="3.40.50.1110">
    <property type="entry name" value="SGNH hydrolase"/>
    <property type="match status" value="1"/>
</dbReference>
<reference evidence="9" key="1">
    <citation type="submission" date="2025-08" db="UniProtKB">
        <authorList>
            <consortium name="RefSeq"/>
        </authorList>
    </citation>
    <scope>IDENTIFICATION</scope>
    <source>
        <strain evidence="9">OHB3-1</strain>
    </source>
</reference>
<evidence type="ECO:0000256" key="4">
    <source>
        <dbReference type="ARBA" id="ARBA00022729"/>
    </source>
</evidence>
<dbReference type="RefSeq" id="XP_022138052.1">
    <property type="nucleotide sequence ID" value="XM_022282360.1"/>
</dbReference>
<dbReference type="GeneID" id="111009310"/>
<keyword evidence="7" id="KW-0443">Lipid metabolism</keyword>
<dbReference type="GO" id="GO:0005576">
    <property type="term" value="C:extracellular region"/>
    <property type="evidence" value="ECO:0007669"/>
    <property type="project" value="UniProtKB-SubCell"/>
</dbReference>
<dbReference type="PANTHER" id="PTHR45650">
    <property type="entry name" value="GDSL-LIKE LIPASE/ACYLHYDROLASE-RELATED"/>
    <property type="match status" value="1"/>
</dbReference>
<sequence length="370" mass="40952">MDMVFVNKNIVFGIPFFILFALFGTCFSKAFTGFFVFGDSLVEVGNNNYIPTLSRANYVPNGIDFGRPTGRFTNGRTILDIIGQELGFKMFTPPYLAPSTTGQVILQGVNYASGAAGIFNKTGKMFGGRINMDAQIDKFANTRQDIIAMIGLPAALDWLRTSIFTIAIGSNDFINNYFTPVLSDSSHRLIPRELFVDSMISRFRLQLTRLYHLGARMILVANVGPIGCIPNQRDANPSSGNSCANSPNLVAQSFNTKLRGLITELRTQFEDSNFLYADTFRIVQDITQNNASYGFENADSACCHIAGRHGGLFPCGPPSKVCGDRSKYVFWDPYHPSEAANSIIARRLLEGDAIDIWPINIRELERLINS</sequence>
<keyword evidence="3" id="KW-0964">Secreted</keyword>
<accession>A0A6J1C9Z0</accession>
<keyword evidence="5" id="KW-0378">Hydrolase</keyword>
<comment type="similarity">
    <text evidence="2">Belongs to the 'GDSL' lipolytic enzyme family.</text>
</comment>
<dbReference type="Proteomes" id="UP000504603">
    <property type="component" value="Unplaced"/>
</dbReference>
<evidence type="ECO:0000256" key="5">
    <source>
        <dbReference type="ARBA" id="ARBA00022801"/>
    </source>
</evidence>
<evidence type="ECO:0000256" key="6">
    <source>
        <dbReference type="ARBA" id="ARBA00022963"/>
    </source>
</evidence>
<keyword evidence="6" id="KW-0442">Lipid degradation</keyword>
<keyword evidence="4" id="KW-0732">Signal</keyword>
<comment type="subcellular location">
    <subcellularLocation>
        <location evidence="1">Secreted</location>
    </subcellularLocation>
</comment>
<evidence type="ECO:0000256" key="3">
    <source>
        <dbReference type="ARBA" id="ARBA00022525"/>
    </source>
</evidence>
<dbReference type="InterPro" id="IPR035669">
    <property type="entry name" value="SGNH_plant_lipase-like"/>
</dbReference>
<proteinExistence type="inferred from homology"/>
<dbReference type="OrthoDB" id="1600564at2759"/>
<evidence type="ECO:0000256" key="7">
    <source>
        <dbReference type="ARBA" id="ARBA00023098"/>
    </source>
</evidence>
<dbReference type="PANTHER" id="PTHR45650:SF4">
    <property type="entry name" value="GDSL-LIKE LIPASE_ACYLHYDROLASE FAMILY PROTEIN, EXPRESSED"/>
    <property type="match status" value="1"/>
</dbReference>
<dbReference type="GO" id="GO:0016788">
    <property type="term" value="F:hydrolase activity, acting on ester bonds"/>
    <property type="evidence" value="ECO:0007669"/>
    <property type="project" value="InterPro"/>
</dbReference>
<evidence type="ECO:0000313" key="8">
    <source>
        <dbReference type="Proteomes" id="UP000504603"/>
    </source>
</evidence>
<protein>
    <submittedName>
        <fullName evidence="9">GDSL esterase/lipase At4g16230-like</fullName>
    </submittedName>
</protein>
<evidence type="ECO:0000313" key="9">
    <source>
        <dbReference type="RefSeq" id="XP_022138052.1"/>
    </source>
</evidence>
<organism evidence="8 9">
    <name type="scientific">Momordica charantia</name>
    <name type="common">Bitter gourd</name>
    <name type="synonym">Balsam pear</name>
    <dbReference type="NCBI Taxonomy" id="3673"/>
    <lineage>
        <taxon>Eukaryota</taxon>
        <taxon>Viridiplantae</taxon>
        <taxon>Streptophyta</taxon>
        <taxon>Embryophyta</taxon>
        <taxon>Tracheophyta</taxon>
        <taxon>Spermatophyta</taxon>
        <taxon>Magnoliopsida</taxon>
        <taxon>eudicotyledons</taxon>
        <taxon>Gunneridae</taxon>
        <taxon>Pentapetalae</taxon>
        <taxon>rosids</taxon>
        <taxon>fabids</taxon>
        <taxon>Cucurbitales</taxon>
        <taxon>Cucurbitaceae</taxon>
        <taxon>Momordiceae</taxon>
        <taxon>Momordica</taxon>
    </lineage>
</organism>
<dbReference type="Pfam" id="PF00657">
    <property type="entry name" value="Lipase_GDSL"/>
    <property type="match status" value="1"/>
</dbReference>
<dbReference type="InterPro" id="IPR036514">
    <property type="entry name" value="SGNH_hydro_sf"/>
</dbReference>
<dbReference type="AlphaFoldDB" id="A0A6J1C9Z0"/>
<dbReference type="InterPro" id="IPR051238">
    <property type="entry name" value="GDSL_esterase/lipase"/>
</dbReference>
<dbReference type="CDD" id="cd01837">
    <property type="entry name" value="SGNH_plant_lipase_like"/>
    <property type="match status" value="1"/>
</dbReference>
<dbReference type="GO" id="GO:0016042">
    <property type="term" value="P:lipid catabolic process"/>
    <property type="evidence" value="ECO:0007669"/>
    <property type="project" value="UniProtKB-KW"/>
</dbReference>
<name>A0A6J1C9Z0_MOMCH</name>
<dbReference type="InterPro" id="IPR001087">
    <property type="entry name" value="GDSL"/>
</dbReference>
<dbReference type="SUPFAM" id="SSF52266">
    <property type="entry name" value="SGNH hydrolase"/>
    <property type="match status" value="1"/>
</dbReference>
<evidence type="ECO:0000256" key="1">
    <source>
        <dbReference type="ARBA" id="ARBA00004613"/>
    </source>
</evidence>
<keyword evidence="8" id="KW-1185">Reference proteome</keyword>